<organism evidence="3 4">
    <name type="scientific">Pseudoduganella buxea</name>
    <dbReference type="NCBI Taxonomy" id="1949069"/>
    <lineage>
        <taxon>Bacteria</taxon>
        <taxon>Pseudomonadati</taxon>
        <taxon>Pseudomonadota</taxon>
        <taxon>Betaproteobacteria</taxon>
        <taxon>Burkholderiales</taxon>
        <taxon>Oxalobacteraceae</taxon>
        <taxon>Telluria group</taxon>
        <taxon>Pseudoduganella</taxon>
    </lineage>
</organism>
<evidence type="ECO:0000259" key="2">
    <source>
        <dbReference type="Pfam" id="PF04773"/>
    </source>
</evidence>
<evidence type="ECO:0000313" key="3">
    <source>
        <dbReference type="EMBL" id="GGC07141.1"/>
    </source>
</evidence>
<feature type="domain" description="FecR protein" evidence="2">
    <location>
        <begin position="54"/>
        <end position="156"/>
    </location>
</feature>
<proteinExistence type="predicted"/>
<keyword evidence="4" id="KW-1185">Reference proteome</keyword>
<dbReference type="Pfam" id="PF04773">
    <property type="entry name" value="FecR"/>
    <property type="match status" value="1"/>
</dbReference>
<dbReference type="RefSeq" id="WP_170300026.1">
    <property type="nucleotide sequence ID" value="NZ_BMKG01000012.1"/>
</dbReference>
<feature type="chain" id="PRO_5047123801" description="FecR protein domain-containing protein" evidence="1">
    <location>
        <begin position="24"/>
        <end position="439"/>
    </location>
</feature>
<dbReference type="InterPro" id="IPR006860">
    <property type="entry name" value="FecR"/>
</dbReference>
<gene>
    <name evidence="3" type="ORF">GCM10011572_30910</name>
</gene>
<reference evidence="4" key="1">
    <citation type="journal article" date="2019" name="Int. J. Syst. Evol. Microbiol.">
        <title>The Global Catalogue of Microorganisms (GCM) 10K type strain sequencing project: providing services to taxonomists for standard genome sequencing and annotation.</title>
        <authorList>
            <consortium name="The Broad Institute Genomics Platform"/>
            <consortium name="The Broad Institute Genome Sequencing Center for Infectious Disease"/>
            <person name="Wu L."/>
            <person name="Ma J."/>
        </authorList>
    </citation>
    <scope>NUCLEOTIDE SEQUENCE [LARGE SCALE GENOMIC DNA]</scope>
    <source>
        <strain evidence="4">CGMCC 1.15931</strain>
    </source>
</reference>
<comment type="caution">
    <text evidence="3">The sequence shown here is derived from an EMBL/GenBank/DDBJ whole genome shotgun (WGS) entry which is preliminary data.</text>
</comment>
<dbReference type="PANTHER" id="PTHR38731">
    <property type="entry name" value="LIPL45-RELATED LIPOPROTEIN-RELATED"/>
    <property type="match status" value="1"/>
</dbReference>
<dbReference type="EMBL" id="BMKG01000012">
    <property type="protein sequence ID" value="GGC07141.1"/>
    <property type="molecule type" value="Genomic_DNA"/>
</dbReference>
<dbReference type="Gene3D" id="2.60.120.1440">
    <property type="match status" value="1"/>
</dbReference>
<evidence type="ECO:0000256" key="1">
    <source>
        <dbReference type="SAM" id="SignalP"/>
    </source>
</evidence>
<name>A0ABQ1KRR5_9BURK</name>
<sequence>MSRAIFATPIIAAVLAVAAPAGAAEAGRIVFVTGNVQVAGVPASNGSAVQEGDALVTGADGYLYIKTVDEGLFILRPQSEAKIVTYHVDKVEPSRTQVKLELTKGVARSQSGKAVKAARQNFRFNTPVAAIGVRGTDFTVFTDQETSRVAVISGAITMSSFGGGCQPGGTGPCGSGSELSALQRGQLLEVRRGQATPRLMQGGAVAPDIVAPPRTDEPLGKEKEGADASLLDAHKSGVLAQQALNATVQPPPQEPEIPVVTPPVPPVVVEIVRQGREVSWGRWQAVYDKDANSRLTKAGADSLDNNETYVLFRNRAGDPYVLPERGTAGFVLTGGEAYVRDMATQVRTAATISNGQLMIDFGNARYTTGFDLRHDSQDYRLASSGRVEKDGLFSNSNQYTPANNISIFGALDNNNGATYLFQGALRPGKIVSGVTTWAR</sequence>
<dbReference type="Proteomes" id="UP000622638">
    <property type="component" value="Unassembled WGS sequence"/>
</dbReference>
<protein>
    <recommendedName>
        <fullName evidence="2">FecR protein domain-containing protein</fullName>
    </recommendedName>
</protein>
<keyword evidence="1" id="KW-0732">Signal</keyword>
<feature type="signal peptide" evidence="1">
    <location>
        <begin position="1"/>
        <end position="23"/>
    </location>
</feature>
<evidence type="ECO:0000313" key="4">
    <source>
        <dbReference type="Proteomes" id="UP000622638"/>
    </source>
</evidence>
<accession>A0ABQ1KRR5</accession>
<dbReference type="PANTHER" id="PTHR38731:SF3">
    <property type="entry name" value="BLL6125 PROTEIN"/>
    <property type="match status" value="1"/>
</dbReference>